<accession>A0A9P8Y8Q9</accession>
<organism evidence="1 2">
    <name type="scientific">Microdochium trichocladiopsis</name>
    <dbReference type="NCBI Taxonomy" id="1682393"/>
    <lineage>
        <taxon>Eukaryota</taxon>
        <taxon>Fungi</taxon>
        <taxon>Dikarya</taxon>
        <taxon>Ascomycota</taxon>
        <taxon>Pezizomycotina</taxon>
        <taxon>Sordariomycetes</taxon>
        <taxon>Xylariomycetidae</taxon>
        <taxon>Xylariales</taxon>
        <taxon>Microdochiaceae</taxon>
        <taxon>Microdochium</taxon>
    </lineage>
</organism>
<comment type="caution">
    <text evidence="1">The sequence shown here is derived from an EMBL/GenBank/DDBJ whole genome shotgun (WGS) entry which is preliminary data.</text>
</comment>
<evidence type="ECO:0000313" key="2">
    <source>
        <dbReference type="Proteomes" id="UP000756346"/>
    </source>
</evidence>
<proteinExistence type="predicted"/>
<dbReference type="Proteomes" id="UP000756346">
    <property type="component" value="Unassembled WGS sequence"/>
</dbReference>
<gene>
    <name evidence="1" type="ORF">B0I36DRAFT_431235</name>
</gene>
<evidence type="ECO:0000313" key="1">
    <source>
        <dbReference type="EMBL" id="KAH7031041.1"/>
    </source>
</evidence>
<dbReference type="EMBL" id="JAGTJQ010000005">
    <property type="protein sequence ID" value="KAH7031041.1"/>
    <property type="molecule type" value="Genomic_DNA"/>
</dbReference>
<protein>
    <submittedName>
        <fullName evidence="1">Uncharacterized protein</fullName>
    </submittedName>
</protein>
<reference evidence="1" key="1">
    <citation type="journal article" date="2021" name="Nat. Commun.">
        <title>Genetic determinants of endophytism in the Arabidopsis root mycobiome.</title>
        <authorList>
            <person name="Mesny F."/>
            <person name="Miyauchi S."/>
            <person name="Thiergart T."/>
            <person name="Pickel B."/>
            <person name="Atanasova L."/>
            <person name="Karlsson M."/>
            <person name="Huettel B."/>
            <person name="Barry K.W."/>
            <person name="Haridas S."/>
            <person name="Chen C."/>
            <person name="Bauer D."/>
            <person name="Andreopoulos W."/>
            <person name="Pangilinan J."/>
            <person name="LaButti K."/>
            <person name="Riley R."/>
            <person name="Lipzen A."/>
            <person name="Clum A."/>
            <person name="Drula E."/>
            <person name="Henrissat B."/>
            <person name="Kohler A."/>
            <person name="Grigoriev I.V."/>
            <person name="Martin F.M."/>
            <person name="Hacquard S."/>
        </authorList>
    </citation>
    <scope>NUCLEOTIDE SEQUENCE</scope>
    <source>
        <strain evidence="1">MPI-CAGE-CH-0230</strain>
    </source>
</reference>
<sequence>MGVTSSSPIALEVLADPGGFQGCVEHEIFLTQMAAAFSELPVATQQRVRDALQPRMEPLSAAEEIKAELDRWRSRPATFFYPDDKGARPFDYVSALSEIFTRFNGRTNLSLTEKVQRRVALYCLRQLKSRYPHVDIRPVHKYHRLGKPYETFVNSFGAAALYCLSFTVTHSDSFESKWSLQRREEYLKELADKNFKSKVDAVGDAFNRIMTFEYERMRRNYERTEEEPTEEEQIVTQPGDWSIYMRDGPASIQWHDLGFIA</sequence>
<name>A0A9P8Y8Q9_9PEZI</name>
<keyword evidence="2" id="KW-1185">Reference proteome</keyword>
<dbReference type="AlphaFoldDB" id="A0A9P8Y8Q9"/>
<dbReference type="GeneID" id="70192124"/>
<dbReference type="RefSeq" id="XP_046012721.1">
    <property type="nucleotide sequence ID" value="XM_046162578.1"/>
</dbReference>